<feature type="transmembrane region" description="Helical" evidence="1">
    <location>
        <begin position="102"/>
        <end position="126"/>
    </location>
</feature>
<feature type="transmembrane region" description="Helical" evidence="1">
    <location>
        <begin position="67"/>
        <end position="90"/>
    </location>
</feature>
<dbReference type="AlphaFoldDB" id="F5XSS8"/>
<dbReference type="STRING" id="1032480.MLP_43220"/>
<evidence type="ECO:0000313" key="3">
    <source>
        <dbReference type="Proteomes" id="UP000007947"/>
    </source>
</evidence>
<dbReference type="HOGENOM" id="CLU_1222965_0_0_11"/>
<sequence>MTTIDQARVEQPVSSRGAKRGWAAAGVLAGGSAVASIQLSTMASPVYDAATPPTAAWVAEQLSTKVPVLIGFHLTTTIAALLLMIFAAGLKRRLDAQAPADSLLPNVAAIGLVITSAILIMGAGLNTEFIFGLATPGMMPATDVSFYSHWVATISWLWVAAGVSAVALGLASLRGAAPRWIGVVSLVLGALTALLGVSPLQYMAGFVGPLWLLVVALGFLLGDRR</sequence>
<keyword evidence="1" id="KW-0812">Transmembrane</keyword>
<name>F5XSS8_MICPN</name>
<dbReference type="EMBL" id="AP012204">
    <property type="protein sequence ID" value="BAK37336.1"/>
    <property type="molecule type" value="Genomic_DNA"/>
</dbReference>
<keyword evidence="1" id="KW-1133">Transmembrane helix</keyword>
<feature type="transmembrane region" description="Helical" evidence="1">
    <location>
        <begin position="21"/>
        <end position="47"/>
    </location>
</feature>
<proteinExistence type="predicted"/>
<organism evidence="2 3">
    <name type="scientific">Microlunatus phosphovorus (strain ATCC 700054 / DSM 10555 / JCM 9379 / NBRC 101784 / NCIMB 13414 / VKM Ac-1990 / NM-1)</name>
    <dbReference type="NCBI Taxonomy" id="1032480"/>
    <lineage>
        <taxon>Bacteria</taxon>
        <taxon>Bacillati</taxon>
        <taxon>Actinomycetota</taxon>
        <taxon>Actinomycetes</taxon>
        <taxon>Propionibacteriales</taxon>
        <taxon>Propionibacteriaceae</taxon>
        <taxon>Microlunatus</taxon>
    </lineage>
</organism>
<gene>
    <name evidence="2" type="ordered locus">MLP_43220</name>
</gene>
<dbReference type="OrthoDB" id="3780129at2"/>
<keyword evidence="1" id="KW-0472">Membrane</keyword>
<feature type="transmembrane region" description="Helical" evidence="1">
    <location>
        <begin position="203"/>
        <end position="222"/>
    </location>
</feature>
<dbReference type="Proteomes" id="UP000007947">
    <property type="component" value="Chromosome"/>
</dbReference>
<reference evidence="2 3" key="1">
    <citation type="submission" date="2011-05" db="EMBL/GenBank/DDBJ databases">
        <title>Whole genome sequence of Microlunatus phosphovorus NM-1.</title>
        <authorList>
            <person name="Hosoyama A."/>
            <person name="Sasaki K."/>
            <person name="Harada T."/>
            <person name="Igarashi R."/>
            <person name="Kawakoshi A."/>
            <person name="Sasagawa M."/>
            <person name="Fukada J."/>
            <person name="Nakamura S."/>
            <person name="Katano Y."/>
            <person name="Hanada S."/>
            <person name="Kamagata Y."/>
            <person name="Nakamura N."/>
            <person name="Yamazaki S."/>
            <person name="Fujita N."/>
        </authorList>
    </citation>
    <scope>NUCLEOTIDE SEQUENCE [LARGE SCALE GENOMIC DNA]</scope>
    <source>
        <strain evidence="3">ATCC 700054 / DSM 10555 / JCM 9379 / NBRC 101784 / NCIMB 13414 / VKM Ac-1990 / NM-1</strain>
    </source>
</reference>
<feature type="transmembrane region" description="Helical" evidence="1">
    <location>
        <begin position="146"/>
        <end position="168"/>
    </location>
</feature>
<keyword evidence="3" id="KW-1185">Reference proteome</keyword>
<dbReference type="RefSeq" id="WP_013865170.1">
    <property type="nucleotide sequence ID" value="NC_015635.1"/>
</dbReference>
<protein>
    <recommendedName>
        <fullName evidence="4">DUF4386 domain-containing protein</fullName>
    </recommendedName>
</protein>
<feature type="transmembrane region" description="Helical" evidence="1">
    <location>
        <begin position="180"/>
        <end position="197"/>
    </location>
</feature>
<dbReference type="eggNOG" id="ENOG502ZYE8">
    <property type="taxonomic scope" value="Bacteria"/>
</dbReference>
<dbReference type="KEGG" id="mph:MLP_43220"/>
<evidence type="ECO:0000313" key="2">
    <source>
        <dbReference type="EMBL" id="BAK37336.1"/>
    </source>
</evidence>
<evidence type="ECO:0008006" key="4">
    <source>
        <dbReference type="Google" id="ProtNLM"/>
    </source>
</evidence>
<evidence type="ECO:0000256" key="1">
    <source>
        <dbReference type="SAM" id="Phobius"/>
    </source>
</evidence>
<accession>F5XSS8</accession>